<comment type="caution">
    <text evidence="3">The sequence shown here is derived from an EMBL/GenBank/DDBJ whole genome shotgun (WGS) entry which is preliminary data.</text>
</comment>
<name>A0ABP2DW28_9CORY</name>
<dbReference type="EMBL" id="ACHF01000017">
    <property type="protein sequence ID" value="EEI64000.1"/>
    <property type="molecule type" value="Genomic_DNA"/>
</dbReference>
<proteinExistence type="predicted"/>
<keyword evidence="1" id="KW-0769">Symport</keyword>
<dbReference type="GeneID" id="301974157"/>
<evidence type="ECO:0000256" key="1">
    <source>
        <dbReference type="ARBA" id="ARBA00022847"/>
    </source>
</evidence>
<organism evidence="3 4">
    <name type="scientific">Corynebacterium glucuronolyticum ATCC 51866</name>
    <dbReference type="NCBI Taxonomy" id="548478"/>
    <lineage>
        <taxon>Bacteria</taxon>
        <taxon>Bacillati</taxon>
        <taxon>Actinomycetota</taxon>
        <taxon>Actinomycetes</taxon>
        <taxon>Mycobacteriales</taxon>
        <taxon>Corynebacteriaceae</taxon>
        <taxon>Corynebacterium</taxon>
    </lineage>
</organism>
<dbReference type="InterPro" id="IPR053952">
    <property type="entry name" value="K_trans_C"/>
</dbReference>
<evidence type="ECO:0000313" key="4">
    <source>
        <dbReference type="Proteomes" id="UP000006237"/>
    </source>
</evidence>
<evidence type="ECO:0000313" key="3">
    <source>
        <dbReference type="EMBL" id="EEI64000.1"/>
    </source>
</evidence>
<keyword evidence="4" id="KW-1185">Reference proteome</keyword>
<dbReference type="Pfam" id="PF22776">
    <property type="entry name" value="K_trans_C"/>
    <property type="match status" value="1"/>
</dbReference>
<gene>
    <name evidence="3" type="ORF">HMPREF0293_0503</name>
</gene>
<dbReference type="RefSeq" id="WP_005391197.1">
    <property type="nucleotide sequence ID" value="NZ_GG667031.1"/>
</dbReference>
<accession>A0ABP2DW28</accession>
<sequence>MATWRKKVFFFLYHNQAQPIGYFHLPPKRTIDYNSRLIL</sequence>
<protein>
    <recommendedName>
        <fullName evidence="2">K+ potassium transporter C-terminal domain-containing protein</fullName>
    </recommendedName>
</protein>
<keyword evidence="1" id="KW-0813">Transport</keyword>
<feature type="domain" description="K+ potassium transporter C-terminal" evidence="2">
    <location>
        <begin position="1"/>
        <end position="33"/>
    </location>
</feature>
<reference evidence="3 4" key="1">
    <citation type="submission" date="2009-01" db="EMBL/GenBank/DDBJ databases">
        <authorList>
            <person name="Qin X."/>
            <person name="Bachman B."/>
            <person name="Battles P."/>
            <person name="Bell A."/>
            <person name="Bess C."/>
            <person name="Bickham C."/>
            <person name="Chaboub L."/>
            <person name="Chen D."/>
            <person name="Coyle M."/>
            <person name="Deiros D.R."/>
            <person name="Dinh H."/>
            <person name="Forbes L."/>
            <person name="Fowler G."/>
            <person name="Francisco L."/>
            <person name="Fu Q."/>
            <person name="Gubbala S."/>
            <person name="Hale W."/>
            <person name="Han Y."/>
            <person name="Hemphill L."/>
            <person name="Highlander S.K."/>
            <person name="Hirani K."/>
            <person name="Hogues M."/>
            <person name="Jackson L."/>
            <person name="Jakkamsetti A."/>
            <person name="Javaid M."/>
            <person name="Jiang H."/>
            <person name="Korchina V."/>
            <person name="Kovar C."/>
            <person name="Lara F."/>
            <person name="Lee S."/>
            <person name="Mata R."/>
            <person name="Mathew T."/>
            <person name="Moen C."/>
            <person name="Morales K."/>
            <person name="Munidasa M."/>
            <person name="Nazareth L."/>
            <person name="Ngo R."/>
            <person name="Nguyen L."/>
            <person name="Okwuonu G."/>
            <person name="Ongeri F."/>
            <person name="Patil S."/>
            <person name="Petrosino J."/>
            <person name="Pham C."/>
            <person name="Pham P."/>
            <person name="Pu L.-L."/>
            <person name="Puazo M."/>
            <person name="Raj R."/>
            <person name="Reid J."/>
            <person name="Rouhana J."/>
            <person name="Saada N."/>
            <person name="Shang Y."/>
            <person name="Simmons D."/>
            <person name="Thornton R."/>
            <person name="Warren J."/>
            <person name="Weissenberger G."/>
            <person name="Zhang J."/>
            <person name="Zhang L."/>
            <person name="Zhou C."/>
            <person name="Zhu D."/>
            <person name="Muzny D."/>
            <person name="Worley K."/>
            <person name="Gibbs R."/>
        </authorList>
    </citation>
    <scope>NUCLEOTIDE SEQUENCE [LARGE SCALE GENOMIC DNA]</scope>
    <source>
        <strain evidence="3 4">ATCC 51866</strain>
    </source>
</reference>
<evidence type="ECO:0000259" key="2">
    <source>
        <dbReference type="Pfam" id="PF22776"/>
    </source>
</evidence>
<dbReference type="Proteomes" id="UP000006237">
    <property type="component" value="Unassembled WGS sequence"/>
</dbReference>